<feature type="compositionally biased region" description="Basic and acidic residues" evidence="2">
    <location>
        <begin position="181"/>
        <end position="195"/>
    </location>
</feature>
<name>A0A199V405_ANACO</name>
<organism evidence="3 4">
    <name type="scientific">Ananas comosus</name>
    <name type="common">Pineapple</name>
    <name type="synonym">Ananas ananas</name>
    <dbReference type="NCBI Taxonomy" id="4615"/>
    <lineage>
        <taxon>Eukaryota</taxon>
        <taxon>Viridiplantae</taxon>
        <taxon>Streptophyta</taxon>
        <taxon>Embryophyta</taxon>
        <taxon>Tracheophyta</taxon>
        <taxon>Spermatophyta</taxon>
        <taxon>Magnoliopsida</taxon>
        <taxon>Liliopsida</taxon>
        <taxon>Poales</taxon>
        <taxon>Bromeliaceae</taxon>
        <taxon>Bromelioideae</taxon>
        <taxon>Ananas</taxon>
    </lineage>
</organism>
<comment type="similarity">
    <text evidence="1">Belongs to the QWRF family.</text>
</comment>
<reference evidence="3 4" key="1">
    <citation type="journal article" date="2016" name="DNA Res.">
        <title>The draft genome of MD-2 pineapple using hybrid error correction of long reads.</title>
        <authorList>
            <person name="Redwan R.M."/>
            <person name="Saidin A."/>
            <person name="Kumar S.V."/>
        </authorList>
    </citation>
    <scope>NUCLEOTIDE SEQUENCE [LARGE SCALE GENOMIC DNA]</scope>
    <source>
        <strain evidence="4">cv. MD2</strain>
        <tissue evidence="3">Leaf</tissue>
    </source>
</reference>
<protein>
    <submittedName>
        <fullName evidence="6 7">AUGMIN subunit 8-like</fullName>
    </submittedName>
    <submittedName>
        <fullName evidence="3">Protein SNOWY COTYLEDON 3</fullName>
    </submittedName>
</protein>
<dbReference type="RefSeq" id="XP_020082321.1">
    <property type="nucleotide sequence ID" value="XM_020226732.1"/>
</dbReference>
<evidence type="ECO:0000313" key="7">
    <source>
        <dbReference type="RefSeq" id="XP_020082332.1"/>
    </source>
</evidence>
<feature type="region of interest" description="Disordered" evidence="2">
    <location>
        <begin position="350"/>
        <end position="420"/>
    </location>
</feature>
<dbReference type="PANTHER" id="PTHR31807:SF37">
    <property type="entry name" value="HAUS AUGMIN-LIKE COMPLEX SUBUNIT 8"/>
    <property type="match status" value="1"/>
</dbReference>
<dbReference type="GO" id="GO:0008017">
    <property type="term" value="F:microtubule binding"/>
    <property type="evidence" value="ECO:0007669"/>
    <property type="project" value="TreeGrafter"/>
</dbReference>
<dbReference type="EMBL" id="LSRQ01003414">
    <property type="protein sequence ID" value="OAY71590.1"/>
    <property type="molecule type" value="Genomic_DNA"/>
</dbReference>
<feature type="compositionally biased region" description="Low complexity" evidence="2">
    <location>
        <begin position="95"/>
        <end position="124"/>
    </location>
</feature>
<dbReference type="GeneID" id="109705934"/>
<accession>A0A199V405</accession>
<dbReference type="Proteomes" id="UP000515123">
    <property type="component" value="Linkage group 2"/>
</dbReference>
<dbReference type="STRING" id="4615.A0A199V405"/>
<evidence type="ECO:0000256" key="1">
    <source>
        <dbReference type="ARBA" id="ARBA00010016"/>
    </source>
</evidence>
<keyword evidence="5" id="KW-1185">Reference proteome</keyword>
<dbReference type="RefSeq" id="XP_020082347.1">
    <property type="nucleotide sequence ID" value="XM_020226758.1"/>
</dbReference>
<evidence type="ECO:0000313" key="3">
    <source>
        <dbReference type="EMBL" id="OAY71590.1"/>
    </source>
</evidence>
<feature type="compositionally biased region" description="Polar residues" evidence="2">
    <location>
        <begin position="69"/>
        <end position="78"/>
    </location>
</feature>
<dbReference type="Gramene" id="Aco012077.1.mrna1">
    <property type="protein sequence ID" value="Aco012077.1.mrna1"/>
    <property type="gene ID" value="Aco012077.1.path1"/>
</dbReference>
<dbReference type="RefSeq" id="XP_020082341.1">
    <property type="nucleotide sequence ID" value="XM_020226752.1"/>
</dbReference>
<dbReference type="PANTHER" id="PTHR31807">
    <property type="entry name" value="AUGMIN FAMILY MEMBER"/>
    <property type="match status" value="1"/>
</dbReference>
<dbReference type="AlphaFoldDB" id="A0A199V405"/>
<feature type="compositionally biased region" description="Polar residues" evidence="2">
    <location>
        <begin position="201"/>
        <end position="213"/>
    </location>
</feature>
<dbReference type="InterPro" id="IPR007573">
    <property type="entry name" value="QWRF"/>
</dbReference>
<dbReference type="Pfam" id="PF04484">
    <property type="entry name" value="QWRF"/>
    <property type="match status" value="1"/>
</dbReference>
<feature type="compositionally biased region" description="Low complexity" evidence="2">
    <location>
        <begin position="51"/>
        <end position="68"/>
    </location>
</feature>
<sequence>MDVKPVLQKSSEVEDTTTRPPLVPSEKNNAAPPSRKPRPREIASRYKLGISSTTPVSTPSTPRRCTSPNAARTSSAAPTAQLPKRAQSAERRRPSTPSSRPSTPSSASSRPSTPSSPSSRSATPVRDAITDVHHTSRRLNRAPDGLWPSMRSLSSSFQSDSISSPVSKREREKVTNNSSSDQRKSVDNVGAERKRTPLRGRNSSDQSENSRPLENSHARVIDQHRWPAMLGGKVSGNIMLRSVDLGDKVNRSVSSSVPSRGVSPRRRPVPDGVTDKANKSLSSSIPSRGVSPRRTATSDGVGKGPQLKDLKIPSRGVSPARMPPTDVGSKGLQQSLSEVARRLSIDGTGRAEQMMSSSLNLSSQTTERSTSLTRASKSVSSPIPSVQRPSSPGKALRGTQSPSRTRPSTPVSPSSAVTSRAGAATPSVLSYIIDVRKGKKNADHMDDAHQLRLLHNRDLQWRLVNARADEALLIQQMSTESVLCSVWKTTSRLRDSVVMKRIDVGNLRQRIKLDTIVKEQIAYLERWTALEGEHSNSLSGAIEALKASTVRLPVTGGARADVLSVKNAVGSAVDVMQAMNSSISYLLSKVKCAESLVSELSVFAAKEKTMLDECRELLTTAAALQVQESSLRTHLMQLKQEAL</sequence>
<evidence type="ECO:0000313" key="5">
    <source>
        <dbReference type="Proteomes" id="UP000515123"/>
    </source>
</evidence>
<dbReference type="GO" id="GO:0051225">
    <property type="term" value="P:spindle assembly"/>
    <property type="evidence" value="ECO:0007669"/>
    <property type="project" value="TreeGrafter"/>
</dbReference>
<feature type="compositionally biased region" description="Low complexity" evidence="2">
    <location>
        <begin position="401"/>
        <end position="420"/>
    </location>
</feature>
<feature type="region of interest" description="Disordered" evidence="2">
    <location>
        <begin position="250"/>
        <end position="335"/>
    </location>
</feature>
<evidence type="ECO:0000313" key="6">
    <source>
        <dbReference type="RefSeq" id="XP_020082321.1"/>
    </source>
</evidence>
<evidence type="ECO:0000313" key="8">
    <source>
        <dbReference type="RefSeq" id="XP_020082341.1"/>
    </source>
</evidence>
<dbReference type="GO" id="GO:0005737">
    <property type="term" value="C:cytoplasm"/>
    <property type="evidence" value="ECO:0007669"/>
    <property type="project" value="TreeGrafter"/>
</dbReference>
<dbReference type="RefSeq" id="XP_020082332.1">
    <property type="nucleotide sequence ID" value="XM_020226743.1"/>
</dbReference>
<feature type="region of interest" description="Disordered" evidence="2">
    <location>
        <begin position="1"/>
        <end position="220"/>
    </location>
</feature>
<evidence type="ECO:0000313" key="9">
    <source>
        <dbReference type="RefSeq" id="XP_020082347.1"/>
    </source>
</evidence>
<evidence type="ECO:0000313" key="4">
    <source>
        <dbReference type="Proteomes" id="UP000092600"/>
    </source>
</evidence>
<dbReference type="Proteomes" id="UP000092600">
    <property type="component" value="Unassembled WGS sequence"/>
</dbReference>
<dbReference type="GO" id="GO:0005880">
    <property type="term" value="C:nuclear microtubule"/>
    <property type="evidence" value="ECO:0007669"/>
    <property type="project" value="TreeGrafter"/>
</dbReference>
<reference evidence="6 7" key="2">
    <citation type="submission" date="2025-04" db="UniProtKB">
        <authorList>
            <consortium name="RefSeq"/>
        </authorList>
    </citation>
    <scope>IDENTIFICATION</scope>
    <source>
        <tissue evidence="6 7">Leaf</tissue>
    </source>
</reference>
<feature type="compositionally biased region" description="Low complexity" evidence="2">
    <location>
        <begin position="251"/>
        <end position="262"/>
    </location>
</feature>
<feature type="compositionally biased region" description="Low complexity" evidence="2">
    <location>
        <begin position="149"/>
        <end position="166"/>
    </location>
</feature>
<proteinExistence type="inferred from homology"/>
<feature type="compositionally biased region" description="Low complexity" evidence="2">
    <location>
        <begin position="352"/>
        <end position="367"/>
    </location>
</feature>
<gene>
    <name evidence="6 7 8 9" type="primary">LOC109705934</name>
    <name evidence="3" type="ORF">ACMD2_23930</name>
</gene>
<dbReference type="OrthoDB" id="1924320at2759"/>
<evidence type="ECO:0000256" key="2">
    <source>
        <dbReference type="SAM" id="MobiDB-lite"/>
    </source>
</evidence>
<feature type="compositionally biased region" description="Polar residues" evidence="2">
    <location>
        <begin position="368"/>
        <end position="390"/>
    </location>
</feature>